<name>A0ABV0P043_9TELE</name>
<accession>A0ABV0P043</accession>
<comment type="caution">
    <text evidence="1">The sequence shown here is derived from an EMBL/GenBank/DDBJ whole genome shotgun (WGS) entry which is preliminary data.</text>
</comment>
<reference evidence="1 2" key="1">
    <citation type="submission" date="2021-06" db="EMBL/GenBank/DDBJ databases">
        <authorList>
            <person name="Palmer J.M."/>
        </authorList>
    </citation>
    <scope>NUCLEOTIDE SEQUENCE [LARGE SCALE GENOMIC DNA]</scope>
    <source>
        <strain evidence="1 2">GA_2019</strain>
        <tissue evidence="1">Muscle</tissue>
    </source>
</reference>
<evidence type="ECO:0000313" key="2">
    <source>
        <dbReference type="Proteomes" id="UP001476798"/>
    </source>
</evidence>
<dbReference type="Proteomes" id="UP001476798">
    <property type="component" value="Unassembled WGS sequence"/>
</dbReference>
<organism evidence="1 2">
    <name type="scientific">Goodea atripinnis</name>
    <dbReference type="NCBI Taxonomy" id="208336"/>
    <lineage>
        <taxon>Eukaryota</taxon>
        <taxon>Metazoa</taxon>
        <taxon>Chordata</taxon>
        <taxon>Craniata</taxon>
        <taxon>Vertebrata</taxon>
        <taxon>Euteleostomi</taxon>
        <taxon>Actinopterygii</taxon>
        <taxon>Neopterygii</taxon>
        <taxon>Teleostei</taxon>
        <taxon>Neoteleostei</taxon>
        <taxon>Acanthomorphata</taxon>
        <taxon>Ovalentaria</taxon>
        <taxon>Atherinomorphae</taxon>
        <taxon>Cyprinodontiformes</taxon>
        <taxon>Goodeidae</taxon>
        <taxon>Goodea</taxon>
    </lineage>
</organism>
<keyword evidence="2" id="KW-1185">Reference proteome</keyword>
<protein>
    <submittedName>
        <fullName evidence="1">Uncharacterized protein</fullName>
    </submittedName>
</protein>
<sequence length="166" mass="17915">MSGTVSTTETRMASRTVITMMSRGRLTIEGEVPEQRRSKVKQEAETNADVCNLLHPGFGWSERQQPFNETTFLFWGFQRGEQYFLFLKDSLGGLFRIVQEAGVGGGQCSDTCGRHAGSVGSEPGGKGPGCRCSVLDCIAGSYGTGSTAVYWAPAISSTCCDHINTR</sequence>
<dbReference type="EMBL" id="JAHRIO010059974">
    <property type="protein sequence ID" value="MEQ2177077.1"/>
    <property type="molecule type" value="Genomic_DNA"/>
</dbReference>
<evidence type="ECO:0000313" key="1">
    <source>
        <dbReference type="EMBL" id="MEQ2177077.1"/>
    </source>
</evidence>
<gene>
    <name evidence="1" type="ORF">GOODEAATRI_000106</name>
</gene>
<proteinExistence type="predicted"/>